<evidence type="ECO:0000256" key="2">
    <source>
        <dbReference type="SAM" id="MobiDB-lite"/>
    </source>
</evidence>
<dbReference type="GO" id="GO:0006274">
    <property type="term" value="P:DNA replication termination"/>
    <property type="evidence" value="ECO:0007669"/>
    <property type="project" value="TreeGrafter"/>
</dbReference>
<feature type="compositionally biased region" description="Basic and acidic residues" evidence="2">
    <location>
        <begin position="213"/>
        <end position="222"/>
    </location>
</feature>
<keyword evidence="4" id="KW-1185">Reference proteome</keyword>
<feature type="region of interest" description="Disordered" evidence="2">
    <location>
        <begin position="265"/>
        <end position="308"/>
    </location>
</feature>
<dbReference type="PANTHER" id="PTHR12775:SF0">
    <property type="entry name" value="REPLICATION TERMINATION FACTOR 2"/>
    <property type="match status" value="1"/>
</dbReference>
<dbReference type="InterPro" id="IPR027799">
    <property type="entry name" value="Rtf2_RING-finger"/>
</dbReference>
<proteinExistence type="inferred from homology"/>
<dbReference type="EMBL" id="ML996700">
    <property type="protein sequence ID" value="KAF2398340.1"/>
    <property type="molecule type" value="Genomic_DNA"/>
</dbReference>
<gene>
    <name evidence="3" type="ORF">EJ06DRAFT_480397</name>
</gene>
<name>A0A6G1HQP5_9PEZI</name>
<dbReference type="PANTHER" id="PTHR12775">
    <property type="entry name" value="PROTEIN C20ORF43 HOMOLOG"/>
    <property type="match status" value="1"/>
</dbReference>
<evidence type="ECO:0000313" key="3">
    <source>
        <dbReference type="EMBL" id="KAF2398340.1"/>
    </source>
</evidence>
<feature type="compositionally biased region" description="Basic residues" evidence="2">
    <location>
        <begin position="200"/>
        <end position="212"/>
    </location>
</feature>
<organism evidence="3 4">
    <name type="scientific">Trichodelitschia bisporula</name>
    <dbReference type="NCBI Taxonomy" id="703511"/>
    <lineage>
        <taxon>Eukaryota</taxon>
        <taxon>Fungi</taxon>
        <taxon>Dikarya</taxon>
        <taxon>Ascomycota</taxon>
        <taxon>Pezizomycotina</taxon>
        <taxon>Dothideomycetes</taxon>
        <taxon>Dothideomycetes incertae sedis</taxon>
        <taxon>Phaeotrichales</taxon>
        <taxon>Phaeotrichaceae</taxon>
        <taxon>Trichodelitschia</taxon>
    </lineage>
</organism>
<feature type="region of interest" description="Disordered" evidence="2">
    <location>
        <begin position="200"/>
        <end position="245"/>
    </location>
</feature>
<dbReference type="InterPro" id="IPR006735">
    <property type="entry name" value="Rtf2"/>
</dbReference>
<accession>A0A6G1HQP5</accession>
<feature type="compositionally biased region" description="Basic and acidic residues" evidence="2">
    <location>
        <begin position="288"/>
        <end position="308"/>
    </location>
</feature>
<reference evidence="3" key="1">
    <citation type="journal article" date="2020" name="Stud. Mycol.">
        <title>101 Dothideomycetes genomes: a test case for predicting lifestyles and emergence of pathogens.</title>
        <authorList>
            <person name="Haridas S."/>
            <person name="Albert R."/>
            <person name="Binder M."/>
            <person name="Bloem J."/>
            <person name="Labutti K."/>
            <person name="Salamov A."/>
            <person name="Andreopoulos B."/>
            <person name="Baker S."/>
            <person name="Barry K."/>
            <person name="Bills G."/>
            <person name="Bluhm B."/>
            <person name="Cannon C."/>
            <person name="Castanera R."/>
            <person name="Culley D."/>
            <person name="Daum C."/>
            <person name="Ezra D."/>
            <person name="Gonzalez J."/>
            <person name="Henrissat B."/>
            <person name="Kuo A."/>
            <person name="Liang C."/>
            <person name="Lipzen A."/>
            <person name="Lutzoni F."/>
            <person name="Magnuson J."/>
            <person name="Mondo S."/>
            <person name="Nolan M."/>
            <person name="Ohm R."/>
            <person name="Pangilinan J."/>
            <person name="Park H.-J."/>
            <person name="Ramirez L."/>
            <person name="Alfaro M."/>
            <person name="Sun H."/>
            <person name="Tritt A."/>
            <person name="Yoshinaga Y."/>
            <person name="Zwiers L.-H."/>
            <person name="Turgeon B."/>
            <person name="Goodwin S."/>
            <person name="Spatafora J."/>
            <person name="Crous P."/>
            <person name="Grigoriev I."/>
        </authorList>
    </citation>
    <scope>NUCLEOTIDE SEQUENCE</scope>
    <source>
        <strain evidence="3">CBS 262.69</strain>
    </source>
</reference>
<evidence type="ECO:0000256" key="1">
    <source>
        <dbReference type="ARBA" id="ARBA00009885"/>
    </source>
</evidence>
<dbReference type="OrthoDB" id="247013at2759"/>
<feature type="region of interest" description="Disordered" evidence="2">
    <location>
        <begin position="1"/>
        <end position="38"/>
    </location>
</feature>
<dbReference type="CDD" id="cd16653">
    <property type="entry name" value="RING-like_Rtf2"/>
    <property type="match status" value="1"/>
</dbReference>
<feature type="compositionally biased region" description="Polar residues" evidence="2">
    <location>
        <begin position="278"/>
        <end position="287"/>
    </location>
</feature>
<dbReference type="AlphaFoldDB" id="A0A6G1HQP5"/>
<evidence type="ECO:0000313" key="4">
    <source>
        <dbReference type="Proteomes" id="UP000799640"/>
    </source>
</evidence>
<dbReference type="SUPFAM" id="SSF57850">
    <property type="entry name" value="RING/U-box"/>
    <property type="match status" value="1"/>
</dbReference>
<comment type="similarity">
    <text evidence="1">Belongs to the rtf2 family.</text>
</comment>
<dbReference type="Pfam" id="PF04641">
    <property type="entry name" value="Rtf2"/>
    <property type="match status" value="1"/>
</dbReference>
<protein>
    <submittedName>
        <fullName evidence="3">DUF602-domain-containing protein</fullName>
    </submittedName>
</protein>
<dbReference type="GO" id="GO:0005634">
    <property type="term" value="C:nucleus"/>
    <property type="evidence" value="ECO:0007669"/>
    <property type="project" value="TreeGrafter"/>
</dbReference>
<sequence length="308" mass="33741">MGNDGGSIPKRRELVKEAARNPTTAELKESQQTQQEYFWTTDPLNNAPLRAPIVSDCTGRLFNKDSIIETLLPSDDAEGEARKVEAEKVLRGTVKSLKDVVEVLFEVDGEAEKERDGAPVWVCPVTGKRLGPGSKAVYLVPCGHAFDSAAIKEVAGEKCLQCNEPYAPNDVIPIVPVVETDIARLMLRIKTLKEKGLTHSLKKAAGSKKRKKNSDAAADKPKATNADDEAPSLVPAPAKEVQTDKATANIKNVSAATVAAKVLEEQAEQNKRRKTERNQNLSSLFSSRDQKPKARHNDFMNRGYTLDR</sequence>
<feature type="compositionally biased region" description="Basic and acidic residues" evidence="2">
    <location>
        <begin position="10"/>
        <end position="19"/>
    </location>
</feature>
<dbReference type="Proteomes" id="UP000799640">
    <property type="component" value="Unassembled WGS sequence"/>
</dbReference>